<feature type="domain" description="Acyclic terpene utilisation N-terminal" evidence="1">
    <location>
        <begin position="4"/>
        <end position="440"/>
    </location>
</feature>
<evidence type="ECO:0000259" key="1">
    <source>
        <dbReference type="Pfam" id="PF07287"/>
    </source>
</evidence>
<accession>A0AAU7JKN5</accession>
<organism evidence="2">
    <name type="scientific">Alsobacter sp. KACC 23698</name>
    <dbReference type="NCBI Taxonomy" id="3149229"/>
    <lineage>
        <taxon>Bacteria</taxon>
        <taxon>Pseudomonadati</taxon>
        <taxon>Pseudomonadota</taxon>
        <taxon>Alphaproteobacteria</taxon>
        <taxon>Hyphomicrobiales</taxon>
        <taxon>Alsobacteraceae</taxon>
        <taxon>Alsobacter</taxon>
    </lineage>
</organism>
<dbReference type="AlphaFoldDB" id="A0AAU7JKN5"/>
<evidence type="ECO:0000313" key="2">
    <source>
        <dbReference type="EMBL" id="XBO40746.1"/>
    </source>
</evidence>
<dbReference type="RefSeq" id="WP_406857603.1">
    <property type="nucleotide sequence ID" value="NZ_CP157484.1"/>
</dbReference>
<protein>
    <submittedName>
        <fullName evidence="2">Acyclic terpene utilization AtuA family protein</fullName>
    </submittedName>
</protein>
<dbReference type="PANTHER" id="PTHR47472">
    <property type="entry name" value="PROPIONYL-COA CARBOXYLASE"/>
    <property type="match status" value="1"/>
</dbReference>
<dbReference type="PANTHER" id="PTHR47472:SF1">
    <property type="entry name" value="DUF1446-DOMAIN-CONTAINING PROTEIN"/>
    <property type="match status" value="1"/>
</dbReference>
<dbReference type="Pfam" id="PF07287">
    <property type="entry name" value="AtuA"/>
    <property type="match status" value="1"/>
</dbReference>
<sequence>MKTIRIGAGSGFGGDRIEPAVELAEKGELDYLVFECLAERTTALAQQARLQDPNAGYDRLLDERMRAVLPVCRRNGVRIVSNMGAANPAGAARAIASIARELGFAGMKVAYALGDDVLDQVRETSPALTDGPGAFGAIAHRAISANAYLGVGPIVEALAGGADVVITGRVGDPALFMAPLVHEFGWREDDWERLGRGALIGHLLECGSQLTGGFFADPGVKDVAGLARLGFPFAEVDADGGAVLGKVDGSGGELSLRTCKEQLLYEVHDPARYIQPDVVADFTSARFEQMAPNRVRLTGGGGSARTDSLKVTIGYHDGFIGEGQISYGGTGAESRARLALAIVEERLRMLGVAVSELRMDVIGVDSVYRGPRPDGEVLDVRARVAGRTATLQDAQRIGREVEAVWINGPAGGGGATWSARQVVAAASALLDRTLALPSVHWLEA</sequence>
<name>A0AAU7JKN5_9HYPH</name>
<dbReference type="InterPro" id="IPR010839">
    <property type="entry name" value="AtuA_N"/>
</dbReference>
<dbReference type="EMBL" id="CP157484">
    <property type="protein sequence ID" value="XBO40746.1"/>
    <property type="molecule type" value="Genomic_DNA"/>
</dbReference>
<reference evidence="2" key="1">
    <citation type="submission" date="2024-05" db="EMBL/GenBank/DDBJ databases">
        <authorList>
            <person name="Kim S."/>
            <person name="Heo J."/>
            <person name="Choi H."/>
            <person name="Choi Y."/>
            <person name="Kwon S.-W."/>
            <person name="Kim Y."/>
        </authorList>
    </citation>
    <scope>NUCLEOTIDE SEQUENCE</scope>
    <source>
        <strain evidence="2">KACC 23698</strain>
    </source>
</reference>
<proteinExistence type="predicted"/>
<gene>
    <name evidence="2" type="ORF">ABEG18_08275</name>
</gene>